<accession>A0AA39ZUZ6</accession>
<dbReference type="EMBL" id="JAUIRO010000008">
    <property type="protein sequence ID" value="KAK0704052.1"/>
    <property type="molecule type" value="Genomic_DNA"/>
</dbReference>
<dbReference type="AlphaFoldDB" id="A0AA39ZUZ6"/>
<evidence type="ECO:0000313" key="2">
    <source>
        <dbReference type="Proteomes" id="UP001172101"/>
    </source>
</evidence>
<gene>
    <name evidence="1" type="ORF">B0T26DRAFT_733751</name>
</gene>
<name>A0AA39ZUZ6_9PEZI</name>
<reference evidence="1" key="1">
    <citation type="submission" date="2023-06" db="EMBL/GenBank/DDBJ databases">
        <title>Genome-scale phylogeny and comparative genomics of the fungal order Sordariales.</title>
        <authorList>
            <consortium name="Lawrence Berkeley National Laboratory"/>
            <person name="Hensen N."/>
            <person name="Bonometti L."/>
            <person name="Westerberg I."/>
            <person name="Brannstrom I.O."/>
            <person name="Guillou S."/>
            <person name="Cros-Aarteil S."/>
            <person name="Calhoun S."/>
            <person name="Haridas S."/>
            <person name="Kuo A."/>
            <person name="Mondo S."/>
            <person name="Pangilinan J."/>
            <person name="Riley R."/>
            <person name="LaButti K."/>
            <person name="Andreopoulos B."/>
            <person name="Lipzen A."/>
            <person name="Chen C."/>
            <person name="Yanf M."/>
            <person name="Daum C."/>
            <person name="Ng V."/>
            <person name="Clum A."/>
            <person name="Steindorff A."/>
            <person name="Ohm R."/>
            <person name="Martin F."/>
            <person name="Silar P."/>
            <person name="Natvig D."/>
            <person name="Lalanne C."/>
            <person name="Gautier V."/>
            <person name="Ament-velasquez S.L."/>
            <person name="Kruys A."/>
            <person name="Hutchinson M.I."/>
            <person name="Powell A.J."/>
            <person name="Barry K."/>
            <person name="Miller A.N."/>
            <person name="Grigoriev I.V."/>
            <person name="Debuchy R."/>
            <person name="Gladieux P."/>
            <person name="Thoren M.H."/>
            <person name="Johannesson H."/>
        </authorList>
    </citation>
    <scope>NUCLEOTIDE SEQUENCE</scope>
    <source>
        <strain evidence="1">SMH2392-1A</strain>
    </source>
</reference>
<comment type="caution">
    <text evidence="1">The sequence shown here is derived from an EMBL/GenBank/DDBJ whole genome shotgun (WGS) entry which is preliminary data.</text>
</comment>
<organism evidence="1 2">
    <name type="scientific">Lasiosphaeria miniovina</name>
    <dbReference type="NCBI Taxonomy" id="1954250"/>
    <lineage>
        <taxon>Eukaryota</taxon>
        <taxon>Fungi</taxon>
        <taxon>Dikarya</taxon>
        <taxon>Ascomycota</taxon>
        <taxon>Pezizomycotina</taxon>
        <taxon>Sordariomycetes</taxon>
        <taxon>Sordariomycetidae</taxon>
        <taxon>Sordariales</taxon>
        <taxon>Lasiosphaeriaceae</taxon>
        <taxon>Lasiosphaeria</taxon>
    </lineage>
</organism>
<dbReference type="RefSeq" id="XP_060290911.1">
    <property type="nucleotide sequence ID" value="XM_060443164.1"/>
</dbReference>
<dbReference type="GeneID" id="85326434"/>
<proteinExistence type="predicted"/>
<evidence type="ECO:0000313" key="1">
    <source>
        <dbReference type="EMBL" id="KAK0704052.1"/>
    </source>
</evidence>
<sequence>MLFTSIETGHLRSRLWNRLVQFWVVLFDLCGSSRLQSSAMAVKLHGKAGCCQAATVLANLGTYIYLKLRSSWCDRDLLLQTDLTGPRFLSRHGSPR</sequence>
<dbReference type="Proteomes" id="UP001172101">
    <property type="component" value="Unassembled WGS sequence"/>
</dbReference>
<protein>
    <submittedName>
        <fullName evidence="1">Uncharacterized protein</fullName>
    </submittedName>
</protein>
<keyword evidence="2" id="KW-1185">Reference proteome</keyword>